<dbReference type="InterPro" id="IPR000600">
    <property type="entry name" value="ROK"/>
</dbReference>
<sequence>MDDETDSLVRDPVAGANQSGLRDQNARLVLSYLRRHGQMAGAEIARRSGLSAQTVSNILRALEGQELLRRGEAVRGRGKVGKPSVPMELNPGGVYSIGLNIGRRSAELVLVDFHGTPLASLTLTYPYPEIKTVFDFIESGLKRIYEDIPPARPRTTGMGVARPREIWNWLEQVNAPEAAMRQWKNLSLEDEIAAVTGLDVFIENDATSACIAEHLLGRGSEFTDFAHIFVGAFVGGGLVLDGKIIWGPTRNAAALGPLPVPDGAGGVTPLLNVASLYLLEEALARDGVDPAALRQSPTDWRAFEAQVAPWIDKTARNLAIASLSIASVVEVEAILIDGAMPDDVRQRLAAATDRHFGELDLTGLDRPRIETASVGRRARSIGAALLPIHSRFFVA</sequence>
<dbReference type="GO" id="GO:0003700">
    <property type="term" value="F:DNA-binding transcription factor activity"/>
    <property type="evidence" value="ECO:0007669"/>
    <property type="project" value="InterPro"/>
</dbReference>
<reference evidence="2 3" key="2">
    <citation type="submission" date="2020-03" db="EMBL/GenBank/DDBJ databases">
        <title>Kangsaoukella pontilimi gen. nov., sp. nov., a new member of the family Rhodobacteraceae isolated from a tidal mudflat.</title>
        <authorList>
            <person name="Kim I.S."/>
        </authorList>
    </citation>
    <scope>NUCLEOTIDE SEQUENCE [LARGE SCALE GENOMIC DNA]</scope>
    <source>
        <strain evidence="2 3">GH1-50</strain>
    </source>
</reference>
<dbReference type="SUPFAM" id="SSF46785">
    <property type="entry name" value="Winged helix' DNA-binding domain"/>
    <property type="match status" value="1"/>
</dbReference>
<dbReference type="Gene3D" id="3.30.420.40">
    <property type="match status" value="2"/>
</dbReference>
<keyword evidence="3" id="KW-1185">Reference proteome</keyword>
<proteinExistence type="predicted"/>
<dbReference type="PANTHER" id="PTHR18964:SF169">
    <property type="entry name" value="N-ACETYLMANNOSAMINE KINASE"/>
    <property type="match status" value="1"/>
</dbReference>
<dbReference type="Proteomes" id="UP000480350">
    <property type="component" value="Unassembled WGS sequence"/>
</dbReference>
<dbReference type="Pfam" id="PF12802">
    <property type="entry name" value="MarR_2"/>
    <property type="match status" value="1"/>
</dbReference>
<dbReference type="CDD" id="cd23763">
    <property type="entry name" value="ASKHA_ATPase_ROK"/>
    <property type="match status" value="1"/>
</dbReference>
<protein>
    <submittedName>
        <fullName evidence="2">ROK family protein</fullName>
    </submittedName>
</protein>
<dbReference type="Gene3D" id="1.10.10.10">
    <property type="entry name" value="Winged helix-like DNA-binding domain superfamily/Winged helix DNA-binding domain"/>
    <property type="match status" value="1"/>
</dbReference>
<reference evidence="2 3" key="1">
    <citation type="submission" date="2019-12" db="EMBL/GenBank/DDBJ databases">
        <authorList>
            <person name="Lee S.D."/>
        </authorList>
    </citation>
    <scope>NUCLEOTIDE SEQUENCE [LARGE SCALE GENOMIC DNA]</scope>
    <source>
        <strain evidence="2 3">GH1-50</strain>
    </source>
</reference>
<dbReference type="AlphaFoldDB" id="A0A7C9IQR2"/>
<dbReference type="SUPFAM" id="SSF53067">
    <property type="entry name" value="Actin-like ATPase domain"/>
    <property type="match status" value="1"/>
</dbReference>
<comment type="caution">
    <text evidence="2">The sequence shown here is derived from an EMBL/GenBank/DDBJ whole genome shotgun (WGS) entry which is preliminary data.</text>
</comment>
<name>A0A7C9IQR2_9RHOB</name>
<dbReference type="InterPro" id="IPR036388">
    <property type="entry name" value="WH-like_DNA-bd_sf"/>
</dbReference>
<dbReference type="PANTHER" id="PTHR18964">
    <property type="entry name" value="ROK (REPRESSOR, ORF, KINASE) FAMILY"/>
    <property type="match status" value="1"/>
</dbReference>
<dbReference type="InterPro" id="IPR043129">
    <property type="entry name" value="ATPase_NBD"/>
</dbReference>
<evidence type="ECO:0000313" key="2">
    <source>
        <dbReference type="EMBL" id="MXQ06586.1"/>
    </source>
</evidence>
<evidence type="ECO:0000313" key="3">
    <source>
        <dbReference type="Proteomes" id="UP000480350"/>
    </source>
</evidence>
<dbReference type="RefSeq" id="WP_160762516.1">
    <property type="nucleotide sequence ID" value="NZ_WUPT01000001.1"/>
</dbReference>
<feature type="domain" description="HTH marR-type" evidence="1">
    <location>
        <begin position="26"/>
        <end position="73"/>
    </location>
</feature>
<evidence type="ECO:0000259" key="1">
    <source>
        <dbReference type="Pfam" id="PF12802"/>
    </source>
</evidence>
<accession>A0A7C9IQR2</accession>
<dbReference type="GO" id="GO:0009384">
    <property type="term" value="F:N-acylmannosamine kinase activity"/>
    <property type="evidence" value="ECO:0007669"/>
    <property type="project" value="TreeGrafter"/>
</dbReference>
<dbReference type="InterPro" id="IPR036390">
    <property type="entry name" value="WH_DNA-bd_sf"/>
</dbReference>
<dbReference type="Pfam" id="PF00480">
    <property type="entry name" value="ROK"/>
    <property type="match status" value="1"/>
</dbReference>
<dbReference type="GO" id="GO:0019262">
    <property type="term" value="P:N-acetylneuraminate catabolic process"/>
    <property type="evidence" value="ECO:0007669"/>
    <property type="project" value="TreeGrafter"/>
</dbReference>
<gene>
    <name evidence="2" type="ORF">GQ651_01875</name>
</gene>
<dbReference type="EMBL" id="WUPT01000001">
    <property type="protein sequence ID" value="MXQ06586.1"/>
    <property type="molecule type" value="Genomic_DNA"/>
</dbReference>
<dbReference type="InterPro" id="IPR000835">
    <property type="entry name" value="HTH_MarR-typ"/>
</dbReference>
<organism evidence="2 3">
    <name type="scientific">Kangsaoukella pontilimi</name>
    <dbReference type="NCBI Taxonomy" id="2691042"/>
    <lineage>
        <taxon>Bacteria</taxon>
        <taxon>Pseudomonadati</taxon>
        <taxon>Pseudomonadota</taxon>
        <taxon>Alphaproteobacteria</taxon>
        <taxon>Rhodobacterales</taxon>
        <taxon>Paracoccaceae</taxon>
        <taxon>Kangsaoukella</taxon>
    </lineage>
</organism>